<evidence type="ECO:0000256" key="6">
    <source>
        <dbReference type="ARBA" id="ARBA00038076"/>
    </source>
</evidence>
<dbReference type="PANTHER" id="PTHR30572:SF4">
    <property type="entry name" value="ABC TRANSPORTER PERMEASE YTRF"/>
    <property type="match status" value="1"/>
</dbReference>
<name>A0A2X0IPP3_9ACTN</name>
<evidence type="ECO:0000256" key="7">
    <source>
        <dbReference type="SAM" id="MobiDB-lite"/>
    </source>
</evidence>
<evidence type="ECO:0000313" key="11">
    <source>
        <dbReference type="Proteomes" id="UP000248889"/>
    </source>
</evidence>
<dbReference type="EMBL" id="QKYN01000048">
    <property type="protein sequence ID" value="RAG85181.1"/>
    <property type="molecule type" value="Genomic_DNA"/>
</dbReference>
<sequence>MGGFAGFVVLRLRAHRLLVAAAAVSILVTTCVLATLAGFASGVADAGARRVLATTDAAATPLLLTRHAGYADRAGSDRDARRLAATALPGLPLEIRSLALSDGLALPGGTTANPDVTSLATLDRGKLELLQGSWPTDAVPGGPVPIAVPEAAVSRLLLGLPAGTRSVTGGRLTLTDQISKAPLPVLISGVYRAANPADPYWQLDALGGQGFQRAAGGGHGGAGYGPMLTTDAAFAGGAVTQSQLSWQAVPGTDRLRAADLGALAAADRAATARINQQGTYQAVSNLPPVLDQLRQSILVARSTLLVVVLQLVLLTAMTLLLAARLLTEEREAENALLQARGAAPQRIVRLAATEALLLALPAAVLAPLLAQPLIRLLGAFGPLSSAGVRLDGPLPAAGWWTALVTALGCAAVVVVPALARARRARESRRPTRGARAALPSVLRGGADFALVALAVAAYVQLRHYAGAPQGPTGSLGVDPVLVAAPALALAAGTVLTLRLLPVVARIGERLATRGRSLPGALAAWQLSRRAHRSAGPVLALALAAAIGTLSIGLNVSWGRSQRDQAAFDTGGDIRVAALHVPAFGQGGLLAALPGVAAAVPVNRQQLSLAGGRIGELLALDTRAEAGRLPLRADLADRSAERLLGPLADPPAPAAQRGVPLPGRPTTLDVDVRLSVSGLGPGQTLTPQQVGVTVEVTDRFGVTAGLDTRSVPPDDATHHLVFDLRAAAGTGTPAYPLTVTRIDLARPVALAPRAADRQPHPQLTAAFTLAGDGVTATAPAGLGWSNRTQDSAAKDHDSTYQPGGPVTAQPSGPAALTARMKLGTFFDQTAGGSFGQAAPDVESSFTPAGPASLPPLAAVADQRFLDSNHARVGSVLTLNEAGGGLVVRITGVVRQLPGTGAAAEQGLNGQTLNTGAGFGATDPNDDGGAVLVDLPSYVQRLDRPDTAIANASAPPVEWWLAATPNGRARADAALAADGDVAVFYDRAAVAASAAHDPIGSGPQSALLAGMVLAVVLAAVGFAANASGTVRARAGEFAVLRALGMSRRRMARATAAELTLPIVLGVGVGLLLGEAITRLVVPLLVLTPQATTPVPGVLVEIPVLPVAGLLTAVAAVPLLCAVLAGFRGGDPSRRPRTPEES</sequence>
<dbReference type="PANTHER" id="PTHR30572">
    <property type="entry name" value="MEMBRANE COMPONENT OF TRANSPORTER-RELATED"/>
    <property type="match status" value="1"/>
</dbReference>
<evidence type="ECO:0000256" key="1">
    <source>
        <dbReference type="ARBA" id="ARBA00004651"/>
    </source>
</evidence>
<reference evidence="10 11" key="1">
    <citation type="submission" date="2018-06" db="EMBL/GenBank/DDBJ databases">
        <title>Streptacidiphilus pinicola sp. nov., isolated from pine grove soil.</title>
        <authorList>
            <person name="Roh S.G."/>
            <person name="Park S."/>
            <person name="Kim M.-K."/>
            <person name="Yun B.-R."/>
            <person name="Park J."/>
            <person name="Kim M.J."/>
            <person name="Kim Y.S."/>
            <person name="Kim S.B."/>
        </authorList>
    </citation>
    <scope>NUCLEOTIDE SEQUENCE [LARGE SCALE GENOMIC DNA]</scope>
    <source>
        <strain evidence="10 11">MMS16-CNU450</strain>
    </source>
</reference>
<evidence type="ECO:0000256" key="2">
    <source>
        <dbReference type="ARBA" id="ARBA00022475"/>
    </source>
</evidence>
<comment type="subcellular location">
    <subcellularLocation>
        <location evidence="1">Cell membrane</location>
        <topology evidence="1">Multi-pass membrane protein</topology>
    </subcellularLocation>
</comment>
<evidence type="ECO:0000256" key="4">
    <source>
        <dbReference type="ARBA" id="ARBA00022989"/>
    </source>
</evidence>
<keyword evidence="3 8" id="KW-0812">Transmembrane</keyword>
<keyword evidence="11" id="KW-1185">Reference proteome</keyword>
<feature type="transmembrane region" description="Helical" evidence="8">
    <location>
        <begin position="480"/>
        <end position="500"/>
    </location>
</feature>
<evidence type="ECO:0000256" key="5">
    <source>
        <dbReference type="ARBA" id="ARBA00023136"/>
    </source>
</evidence>
<feature type="transmembrane region" description="Helical" evidence="8">
    <location>
        <begin position="304"/>
        <end position="326"/>
    </location>
</feature>
<feature type="transmembrane region" description="Helical" evidence="8">
    <location>
        <begin position="537"/>
        <end position="557"/>
    </location>
</feature>
<feature type="transmembrane region" description="Helical" evidence="8">
    <location>
        <begin position="440"/>
        <end position="460"/>
    </location>
</feature>
<proteinExistence type="inferred from homology"/>
<keyword evidence="4 8" id="KW-1133">Transmembrane helix</keyword>
<evidence type="ECO:0000313" key="10">
    <source>
        <dbReference type="EMBL" id="RAG85181.1"/>
    </source>
</evidence>
<feature type="transmembrane region" description="Helical" evidence="8">
    <location>
        <begin position="1099"/>
        <end position="1124"/>
    </location>
</feature>
<evidence type="ECO:0000259" key="9">
    <source>
        <dbReference type="Pfam" id="PF02687"/>
    </source>
</evidence>
<dbReference type="GO" id="GO:0005886">
    <property type="term" value="C:plasma membrane"/>
    <property type="evidence" value="ECO:0007669"/>
    <property type="project" value="UniProtKB-SubCell"/>
</dbReference>
<gene>
    <name evidence="10" type="ORF">DN069_13155</name>
</gene>
<dbReference type="GO" id="GO:0022857">
    <property type="term" value="F:transmembrane transporter activity"/>
    <property type="evidence" value="ECO:0007669"/>
    <property type="project" value="TreeGrafter"/>
</dbReference>
<accession>A0A2X0IPP3</accession>
<dbReference type="AlphaFoldDB" id="A0A2X0IPP3"/>
<protein>
    <submittedName>
        <fullName evidence="10">ABC transporter permease</fullName>
    </submittedName>
</protein>
<feature type="region of interest" description="Disordered" evidence="7">
    <location>
        <begin position="779"/>
        <end position="810"/>
    </location>
</feature>
<feature type="transmembrane region" description="Helical" evidence="8">
    <location>
        <begin position="1056"/>
        <end position="1079"/>
    </location>
</feature>
<keyword evidence="2" id="KW-1003">Cell membrane</keyword>
<comment type="caution">
    <text evidence="10">The sequence shown here is derived from an EMBL/GenBank/DDBJ whole genome shotgun (WGS) entry which is preliminary data.</text>
</comment>
<evidence type="ECO:0000256" key="8">
    <source>
        <dbReference type="SAM" id="Phobius"/>
    </source>
</evidence>
<feature type="domain" description="ABC3 transporter permease C-terminal" evidence="9">
    <location>
        <begin position="1009"/>
        <end position="1123"/>
    </location>
</feature>
<feature type="transmembrane region" description="Helical" evidence="8">
    <location>
        <begin position="347"/>
        <end position="370"/>
    </location>
</feature>
<evidence type="ECO:0000256" key="3">
    <source>
        <dbReference type="ARBA" id="ARBA00022692"/>
    </source>
</evidence>
<dbReference type="InterPro" id="IPR003838">
    <property type="entry name" value="ABC3_permease_C"/>
</dbReference>
<organism evidence="10 11">
    <name type="scientific">Streptacidiphilus pinicola</name>
    <dbReference type="NCBI Taxonomy" id="2219663"/>
    <lineage>
        <taxon>Bacteria</taxon>
        <taxon>Bacillati</taxon>
        <taxon>Actinomycetota</taxon>
        <taxon>Actinomycetes</taxon>
        <taxon>Kitasatosporales</taxon>
        <taxon>Streptomycetaceae</taxon>
        <taxon>Streptacidiphilus</taxon>
    </lineage>
</organism>
<keyword evidence="5 8" id="KW-0472">Membrane</keyword>
<dbReference type="InterPro" id="IPR050250">
    <property type="entry name" value="Macrolide_Exporter_MacB"/>
</dbReference>
<feature type="domain" description="ABC3 transporter permease C-terminal" evidence="9">
    <location>
        <begin position="306"/>
        <end position="423"/>
    </location>
</feature>
<feature type="region of interest" description="Disordered" evidence="7">
    <location>
        <begin position="643"/>
        <end position="663"/>
    </location>
</feature>
<feature type="transmembrane region" description="Helical" evidence="8">
    <location>
        <begin position="397"/>
        <end position="419"/>
    </location>
</feature>
<feature type="transmembrane region" description="Helical" evidence="8">
    <location>
        <begin position="1004"/>
        <end position="1022"/>
    </location>
</feature>
<dbReference type="Proteomes" id="UP000248889">
    <property type="component" value="Unassembled WGS sequence"/>
</dbReference>
<dbReference type="Pfam" id="PF02687">
    <property type="entry name" value="FtsX"/>
    <property type="match status" value="2"/>
</dbReference>
<comment type="similarity">
    <text evidence="6">Belongs to the ABC-4 integral membrane protein family.</text>
</comment>